<dbReference type="InterPro" id="IPR033701">
    <property type="entry name" value="POLO_box_1"/>
</dbReference>
<dbReference type="EMBL" id="FN649760">
    <property type="protein sequence ID" value="CBN79879.1"/>
    <property type="molecule type" value="Genomic_DNA"/>
</dbReference>
<feature type="compositionally biased region" description="Gly residues" evidence="1">
    <location>
        <begin position="421"/>
        <end position="430"/>
    </location>
</feature>
<dbReference type="STRING" id="2880.D8LPV8"/>
<feature type="domain" description="POLO box" evidence="2">
    <location>
        <begin position="567"/>
        <end position="686"/>
    </location>
</feature>
<proteinExistence type="predicted"/>
<accession>D8LPV8</accession>
<evidence type="ECO:0000259" key="2">
    <source>
        <dbReference type="PROSITE" id="PS50078"/>
    </source>
</evidence>
<dbReference type="CDD" id="cd13118">
    <property type="entry name" value="POLO_box_1"/>
    <property type="match status" value="1"/>
</dbReference>
<dbReference type="AlphaFoldDB" id="D8LPV8"/>
<feature type="compositionally biased region" description="Basic and acidic residues" evidence="1">
    <location>
        <begin position="1"/>
        <end position="14"/>
    </location>
</feature>
<evidence type="ECO:0000313" key="3">
    <source>
        <dbReference type="EMBL" id="CBN79879.1"/>
    </source>
</evidence>
<keyword evidence="4" id="KW-1185">Reference proteome</keyword>
<dbReference type="Proteomes" id="UP000002630">
    <property type="component" value="Unassembled WGS sequence"/>
</dbReference>
<sequence length="743" mass="78686">MSEDRTHMPHHLEQQHPNANKGLFVRLRENQERDNTKKAGAVLASFIKSKLAEHQQQRSSGHDGGNNTSDSPAGKDLAVLRPKQQHGGILPRETPVPPPYYVRQQKKKRDEEVVVVRRTTQRKTRAPREVVNEEESWREPSPPPRRDAISPDFETGHERSRYAERGAATLNRPRPSFDTAASITTIDSFDTLAACAPAPTPRTRPPQRCPTVAKSSSRRPRGASNSGNNGSGHIRNDPAVVVHAKQPAITTATVGQGAAPALPAPVVRSHPVHAEPPPTSEPSEPRWLTPPSSHLELLRSRIGGTSPVPVDSHSKQSSTFSGPGGGGRARSNPGGEREELDDSCSLASILPGGNRFEHRDRSEPTSRRSDAAPGAKHFGTPPPGPRPHPGRDLETSRQDQDPTPPTPGRRRAGEGEKGDKSGGGGGGSVDGGTPQPLTIRVASTSYRSSPHKAQQGRRGNDNFPFSPLVVHPSPTSAFATSRNSYHTANVRSTGGGGGGGGATAEMRVRICENSEKEKAAKFPSRAAAAGAAGAAAVEPAIAVDKPPVFMAPGGEPGSSPFASPPVWVTRHIDCSDTCGLVLVMSDSSVGLLFNDGTKMIFGPDGDTLDYTEPSSPPTHKLELGAEGRARGGSDAAAAATDTAGLGYPRRSACDGATSYNYTLDSFPFYLRRKVAAVRYFREHLLPEGGSFADSTGQETGCTSPAVAEAAAAVVGQGRQAPLAFIEKWQREGDSGRPRGRGAK</sequence>
<feature type="compositionally biased region" description="Low complexity" evidence="1">
    <location>
        <begin position="222"/>
        <end position="233"/>
    </location>
</feature>
<feature type="compositionally biased region" description="Pro residues" evidence="1">
    <location>
        <begin position="198"/>
        <end position="208"/>
    </location>
</feature>
<dbReference type="InterPro" id="IPR036947">
    <property type="entry name" value="POLO_box_dom_sf"/>
</dbReference>
<feature type="region of interest" description="Disordered" evidence="1">
    <location>
        <begin position="1"/>
        <end position="178"/>
    </location>
</feature>
<evidence type="ECO:0000256" key="1">
    <source>
        <dbReference type="SAM" id="MobiDB-lite"/>
    </source>
</evidence>
<feature type="compositionally biased region" description="Basic and acidic residues" evidence="1">
    <location>
        <begin position="355"/>
        <end position="370"/>
    </location>
</feature>
<evidence type="ECO:0000313" key="4">
    <source>
        <dbReference type="Proteomes" id="UP000002630"/>
    </source>
</evidence>
<dbReference type="InParanoid" id="D8LPV8"/>
<feature type="compositionally biased region" description="Basic and acidic residues" evidence="1">
    <location>
        <begin position="26"/>
        <end position="37"/>
    </location>
</feature>
<feature type="compositionally biased region" description="Polar residues" evidence="1">
    <location>
        <begin position="441"/>
        <end position="452"/>
    </location>
</feature>
<organism evidence="3 4">
    <name type="scientific">Ectocarpus siliculosus</name>
    <name type="common">Brown alga</name>
    <name type="synonym">Conferva siliculosa</name>
    <dbReference type="NCBI Taxonomy" id="2880"/>
    <lineage>
        <taxon>Eukaryota</taxon>
        <taxon>Sar</taxon>
        <taxon>Stramenopiles</taxon>
        <taxon>Ochrophyta</taxon>
        <taxon>PX clade</taxon>
        <taxon>Phaeophyceae</taxon>
        <taxon>Ectocarpales</taxon>
        <taxon>Ectocarpaceae</taxon>
        <taxon>Ectocarpus</taxon>
    </lineage>
</organism>
<dbReference type="Gene3D" id="3.30.1120.30">
    <property type="entry name" value="POLO box domain"/>
    <property type="match status" value="1"/>
</dbReference>
<dbReference type="Pfam" id="PF00659">
    <property type="entry name" value="POLO_box"/>
    <property type="match status" value="1"/>
</dbReference>
<feature type="compositionally biased region" description="Basic and acidic residues" evidence="1">
    <location>
        <begin position="411"/>
        <end position="420"/>
    </location>
</feature>
<feature type="compositionally biased region" description="Basic and acidic residues" evidence="1">
    <location>
        <begin position="126"/>
        <end position="164"/>
    </location>
</feature>
<gene>
    <name evidence="3" type="ORF">Esi_0538_0010</name>
</gene>
<dbReference type="eggNOG" id="KOG0575">
    <property type="taxonomic scope" value="Eukaryota"/>
</dbReference>
<name>D8LPV8_ECTSI</name>
<feature type="compositionally biased region" description="Basic and acidic residues" evidence="1">
    <location>
        <begin position="389"/>
        <end position="400"/>
    </location>
</feature>
<reference evidence="3 4" key="1">
    <citation type="journal article" date="2010" name="Nature">
        <title>The Ectocarpus genome and the independent evolution of multicellularity in brown algae.</title>
        <authorList>
            <person name="Cock J.M."/>
            <person name="Sterck L."/>
            <person name="Rouze P."/>
            <person name="Scornet D."/>
            <person name="Allen A.E."/>
            <person name="Amoutzias G."/>
            <person name="Anthouard V."/>
            <person name="Artiguenave F."/>
            <person name="Aury J.M."/>
            <person name="Badger J.H."/>
            <person name="Beszteri B."/>
            <person name="Billiau K."/>
            <person name="Bonnet E."/>
            <person name="Bothwell J.H."/>
            <person name="Bowler C."/>
            <person name="Boyen C."/>
            <person name="Brownlee C."/>
            <person name="Carrano C.J."/>
            <person name="Charrier B."/>
            <person name="Cho G.Y."/>
            <person name="Coelho S.M."/>
            <person name="Collen J."/>
            <person name="Corre E."/>
            <person name="Da Silva C."/>
            <person name="Delage L."/>
            <person name="Delaroque N."/>
            <person name="Dittami S.M."/>
            <person name="Doulbeau S."/>
            <person name="Elias M."/>
            <person name="Farnham G."/>
            <person name="Gachon C.M."/>
            <person name="Gschloessl B."/>
            <person name="Heesch S."/>
            <person name="Jabbari K."/>
            <person name="Jubin C."/>
            <person name="Kawai H."/>
            <person name="Kimura K."/>
            <person name="Kloareg B."/>
            <person name="Kupper F.C."/>
            <person name="Lang D."/>
            <person name="Le Bail A."/>
            <person name="Leblanc C."/>
            <person name="Lerouge P."/>
            <person name="Lohr M."/>
            <person name="Lopez P.J."/>
            <person name="Martens C."/>
            <person name="Maumus F."/>
            <person name="Michel G."/>
            <person name="Miranda-Saavedra D."/>
            <person name="Morales J."/>
            <person name="Moreau H."/>
            <person name="Motomura T."/>
            <person name="Nagasato C."/>
            <person name="Napoli C.A."/>
            <person name="Nelson D.R."/>
            <person name="Nyvall-Collen P."/>
            <person name="Peters A.F."/>
            <person name="Pommier C."/>
            <person name="Potin P."/>
            <person name="Poulain J."/>
            <person name="Quesneville H."/>
            <person name="Read B."/>
            <person name="Rensing S.A."/>
            <person name="Ritter A."/>
            <person name="Rousvoal S."/>
            <person name="Samanta M."/>
            <person name="Samson G."/>
            <person name="Schroeder D.C."/>
            <person name="Segurens B."/>
            <person name="Strittmatter M."/>
            <person name="Tonon T."/>
            <person name="Tregear J.W."/>
            <person name="Valentin K."/>
            <person name="von Dassow P."/>
            <person name="Yamagishi T."/>
            <person name="Van de Peer Y."/>
            <person name="Wincker P."/>
        </authorList>
    </citation>
    <scope>NUCLEOTIDE SEQUENCE [LARGE SCALE GENOMIC DNA]</scope>
    <source>
        <strain evidence="4">Ec32 / CCAP1310/4</strain>
    </source>
</reference>
<dbReference type="OrthoDB" id="408964at2759"/>
<feature type="region of interest" description="Disordered" evidence="1">
    <location>
        <begin position="194"/>
        <end position="465"/>
    </location>
</feature>
<dbReference type="SUPFAM" id="SSF82615">
    <property type="entry name" value="Polo-box domain"/>
    <property type="match status" value="1"/>
</dbReference>
<dbReference type="InterPro" id="IPR000959">
    <property type="entry name" value="POLO_box_dom"/>
</dbReference>
<protein>
    <submittedName>
        <fullName evidence="3">Chain A, Structure Of Human Plk1-Pbd With Glycerol And Sulfate In The Phophopeptide Binding Site pdb 3HIH B Chain B, Structure Of Human Plk1-Pbd With Glycerol And Sulfate In The Phophopeptide Binding</fullName>
    </submittedName>
</protein>
<dbReference type="PROSITE" id="PS50078">
    <property type="entry name" value="POLO_BOX"/>
    <property type="match status" value="1"/>
</dbReference>